<comment type="caution">
    <text evidence="10">The sequence shown here is derived from an EMBL/GenBank/DDBJ whole genome shotgun (WGS) entry which is preliminary data.</text>
</comment>
<evidence type="ECO:0000256" key="3">
    <source>
        <dbReference type="ARBA" id="ARBA00022553"/>
    </source>
</evidence>
<reference evidence="10" key="1">
    <citation type="submission" date="2023-02" db="EMBL/GenBank/DDBJ databases">
        <title>Description of Roseinatronobacter alkalisoli sp. nov., an alkaliphilic bacerium isolated from soda soil.</title>
        <authorList>
            <person name="Wei W."/>
        </authorList>
    </citation>
    <scope>NUCLEOTIDE SEQUENCE</scope>
    <source>
        <strain evidence="10">HJB301</strain>
    </source>
</reference>
<evidence type="ECO:0000256" key="8">
    <source>
        <dbReference type="SAM" id="Phobius"/>
    </source>
</evidence>
<evidence type="ECO:0000256" key="7">
    <source>
        <dbReference type="ARBA" id="ARBA00022840"/>
    </source>
</evidence>
<feature type="domain" description="Signal transduction histidine kinase subgroup 2 dimerisation and phosphoacceptor" evidence="9">
    <location>
        <begin position="372"/>
        <end position="443"/>
    </location>
</feature>
<keyword evidence="5" id="KW-0547">Nucleotide-binding</keyword>
<dbReference type="InterPro" id="IPR011495">
    <property type="entry name" value="Sig_transdc_His_kin_sub2_dim/P"/>
</dbReference>
<dbReference type="PANTHER" id="PTHR41523:SF8">
    <property type="entry name" value="ETHYLENE RESPONSE SENSOR PROTEIN"/>
    <property type="match status" value="1"/>
</dbReference>
<keyword evidence="4" id="KW-0808">Transferase</keyword>
<dbReference type="EMBL" id="JAQZSM010000007">
    <property type="protein sequence ID" value="MDD7971348.1"/>
    <property type="molecule type" value="Genomic_DNA"/>
</dbReference>
<feature type="transmembrane region" description="Helical" evidence="8">
    <location>
        <begin position="287"/>
        <end position="306"/>
    </location>
</feature>
<organism evidence="10 11">
    <name type="scientific">Roseinatronobacter alkalisoli</name>
    <dbReference type="NCBI Taxonomy" id="3028235"/>
    <lineage>
        <taxon>Bacteria</taxon>
        <taxon>Pseudomonadati</taxon>
        <taxon>Pseudomonadota</taxon>
        <taxon>Alphaproteobacteria</taxon>
        <taxon>Rhodobacterales</taxon>
        <taxon>Paracoccaceae</taxon>
        <taxon>Roseinatronobacter</taxon>
    </lineage>
</organism>
<dbReference type="Pfam" id="PF07568">
    <property type="entry name" value="HisKA_2"/>
    <property type="match status" value="1"/>
</dbReference>
<evidence type="ECO:0000313" key="10">
    <source>
        <dbReference type="EMBL" id="MDD7971348.1"/>
    </source>
</evidence>
<accession>A0ABT5T8A2</accession>
<comment type="catalytic activity">
    <reaction evidence="1">
        <text>ATP + protein L-histidine = ADP + protein N-phospho-L-histidine.</text>
        <dbReference type="EC" id="2.7.13.3"/>
    </reaction>
</comment>
<dbReference type="PANTHER" id="PTHR41523">
    <property type="entry name" value="TWO-COMPONENT SYSTEM SENSOR PROTEIN"/>
    <property type="match status" value="1"/>
</dbReference>
<evidence type="ECO:0000256" key="1">
    <source>
        <dbReference type="ARBA" id="ARBA00000085"/>
    </source>
</evidence>
<proteinExistence type="predicted"/>
<evidence type="ECO:0000259" key="9">
    <source>
        <dbReference type="Pfam" id="PF07568"/>
    </source>
</evidence>
<dbReference type="EC" id="2.7.13.3" evidence="2"/>
<dbReference type="InterPro" id="IPR036890">
    <property type="entry name" value="HATPase_C_sf"/>
</dbReference>
<keyword evidence="8" id="KW-1133">Transmembrane helix</keyword>
<keyword evidence="11" id="KW-1185">Reference proteome</keyword>
<dbReference type="Gene3D" id="3.30.565.10">
    <property type="entry name" value="Histidine kinase-like ATPase, C-terminal domain"/>
    <property type="match status" value="1"/>
</dbReference>
<keyword evidence="6 10" id="KW-0418">Kinase</keyword>
<sequence>MKQRLAIFDISDRLATRLAILMTLALAPLGAISIYSEYQSLRAQARSNDAMLIRRTIDAVAGQRGLLESAMLSAHRLTPLVLEQLDDSAACSDFLREFVSAADLFAFAGFVPRDGTMTCASQGEPVDFSNSERMQSSMANARSFFSFQPNGAITGRPVVVASRPVFVDGALLGYMSISVSQHTFALIAAELDQQSGLRATYLVNPAGETLTSADIPDAAERLPGRSELLSILAQRNGVFREVSEDGERRMFTLAELIPGQLYALGSWSTDQWPSGAVINFWRLSFPVLMWFASLAVVMFAVDYMVVRHLKRLNSQLRRFALGNRAEFQRLPERAPSELREIDSTFSKMALLIRRDEREREEALTEKTILLKEIHHRVKNNLQLIGSILNLQMRRLQDREARSILKGVQSRVRSLATIHRTLYEQDRISERYAASFFDSILQETLSIASTDSTDMQITKQFDAVDLPHHKIIPASLLFAEALTNALKYAMAPAGAQGTQLDIRLTSIDRVAELTVWNSVSDTCSEQMDNGLGQELMTAFALQIHGDIEIGPAQRDGVPGWQVRLRIAEQTPSQPAAVA</sequence>
<evidence type="ECO:0000256" key="4">
    <source>
        <dbReference type="ARBA" id="ARBA00022679"/>
    </source>
</evidence>
<keyword evidence="3" id="KW-0597">Phosphoprotein</keyword>
<keyword evidence="8" id="KW-0812">Transmembrane</keyword>
<dbReference type="Proteomes" id="UP001431784">
    <property type="component" value="Unassembled WGS sequence"/>
</dbReference>
<dbReference type="Gene3D" id="3.30.450.20">
    <property type="entry name" value="PAS domain"/>
    <property type="match status" value="2"/>
</dbReference>
<evidence type="ECO:0000256" key="5">
    <source>
        <dbReference type="ARBA" id="ARBA00022741"/>
    </source>
</evidence>
<gene>
    <name evidence="10" type="ORF">PUT78_09550</name>
</gene>
<dbReference type="GO" id="GO:0016301">
    <property type="term" value="F:kinase activity"/>
    <property type="evidence" value="ECO:0007669"/>
    <property type="project" value="UniProtKB-KW"/>
</dbReference>
<keyword evidence="8" id="KW-0472">Membrane</keyword>
<keyword evidence="7" id="KW-0067">ATP-binding</keyword>
<protein>
    <recommendedName>
        <fullName evidence="2">histidine kinase</fullName>
        <ecNumber evidence="2">2.7.13.3</ecNumber>
    </recommendedName>
</protein>
<evidence type="ECO:0000256" key="6">
    <source>
        <dbReference type="ARBA" id="ARBA00022777"/>
    </source>
</evidence>
<evidence type="ECO:0000256" key="2">
    <source>
        <dbReference type="ARBA" id="ARBA00012438"/>
    </source>
</evidence>
<evidence type="ECO:0000313" key="11">
    <source>
        <dbReference type="Proteomes" id="UP001431784"/>
    </source>
</evidence>
<name>A0ABT5T8A2_9RHOB</name>